<name>A0A7V7RI41_9BACI</name>
<dbReference type="EMBL" id="WBOT01000012">
    <property type="protein sequence ID" value="KAB2329475.1"/>
    <property type="molecule type" value="Genomic_DNA"/>
</dbReference>
<protein>
    <submittedName>
        <fullName evidence="1">Uncharacterized protein</fullName>
    </submittedName>
</protein>
<organism evidence="1 2">
    <name type="scientific">Bacillus mesophilum</name>
    <dbReference type="NCBI Taxonomy" id="1071718"/>
    <lineage>
        <taxon>Bacteria</taxon>
        <taxon>Bacillati</taxon>
        <taxon>Bacillota</taxon>
        <taxon>Bacilli</taxon>
        <taxon>Bacillales</taxon>
        <taxon>Bacillaceae</taxon>
        <taxon>Bacillus</taxon>
    </lineage>
</organism>
<sequence length="186" mass="21547">MITCPYCATSLRIMDAGPFKDHAECTFCQVLLGPDSEHGMYAQNGARMPHIKQKPMITIADAEKPLYELKKLHTIDLILCLKEARLKRADLYNLVRTFNVAVDGLKSDSSKDSEVQQYSQVADEQGKEYEYWTRKCWCIENLLIERLGYFPQKINDLLYSKFITNKERSINKAMKISRSRNEKNVK</sequence>
<dbReference type="RefSeq" id="WP_151576048.1">
    <property type="nucleotide sequence ID" value="NZ_WBOT01000012.1"/>
</dbReference>
<evidence type="ECO:0000313" key="2">
    <source>
        <dbReference type="Proteomes" id="UP000441354"/>
    </source>
</evidence>
<dbReference type="OrthoDB" id="2617774at2"/>
<proteinExistence type="predicted"/>
<dbReference type="Proteomes" id="UP000441354">
    <property type="component" value="Unassembled WGS sequence"/>
</dbReference>
<evidence type="ECO:0000313" key="1">
    <source>
        <dbReference type="EMBL" id="KAB2329475.1"/>
    </source>
</evidence>
<dbReference type="AlphaFoldDB" id="A0A7V7RI41"/>
<accession>A0A7V7RI41</accession>
<gene>
    <name evidence="1" type="ORF">F7732_21355</name>
</gene>
<reference evidence="1 2" key="1">
    <citation type="journal article" date="2014" name="Arch. Microbiol.">
        <title>Bacillus mesophilum sp. nov., strain IITR-54T, a novel 4-chlorobiphenyl dechlorinating bacterium.</title>
        <authorList>
            <person name="Manickam N."/>
            <person name="Singh N.K."/>
            <person name="Bajaj A."/>
            <person name="Kumar R.M."/>
            <person name="Kaur G."/>
            <person name="Kaur N."/>
            <person name="Bala M."/>
            <person name="Kumar A."/>
            <person name="Mayilraj S."/>
        </authorList>
    </citation>
    <scope>NUCLEOTIDE SEQUENCE [LARGE SCALE GENOMIC DNA]</scope>
    <source>
        <strain evidence="1 2">IITR-54</strain>
    </source>
</reference>
<keyword evidence="2" id="KW-1185">Reference proteome</keyword>
<comment type="caution">
    <text evidence="1">The sequence shown here is derived from an EMBL/GenBank/DDBJ whole genome shotgun (WGS) entry which is preliminary data.</text>
</comment>